<dbReference type="EMBL" id="CP024608">
    <property type="protein sequence ID" value="ATQ78297.1"/>
    <property type="molecule type" value="Genomic_DNA"/>
</dbReference>
<dbReference type="RefSeq" id="WP_099881194.1">
    <property type="nucleotide sequence ID" value="NZ_CP024608.1"/>
</dbReference>
<dbReference type="Proteomes" id="UP000229897">
    <property type="component" value="Chromosome"/>
</dbReference>
<organism evidence="1 2">
    <name type="scientific">Massilia violaceinigra</name>
    <dbReference type="NCBI Taxonomy" id="2045208"/>
    <lineage>
        <taxon>Bacteria</taxon>
        <taxon>Pseudomonadati</taxon>
        <taxon>Pseudomonadota</taxon>
        <taxon>Betaproteobacteria</taxon>
        <taxon>Burkholderiales</taxon>
        <taxon>Oxalobacteraceae</taxon>
        <taxon>Telluria group</taxon>
        <taxon>Massilia</taxon>
    </lineage>
</organism>
<gene>
    <name evidence="1" type="ORF">CR152_30140</name>
</gene>
<evidence type="ECO:0000313" key="1">
    <source>
        <dbReference type="EMBL" id="ATQ78297.1"/>
    </source>
</evidence>
<protein>
    <submittedName>
        <fullName evidence="1">Uncharacterized protein</fullName>
    </submittedName>
</protein>
<sequence>MTKSDRPIPAKIEQRLMELLKMKEFDMQEVNWCRTTYWARRGDWHAILVACHDTALVRIATEAAAARAVEVRP</sequence>
<dbReference type="KEGG" id="mass:CR152_30140"/>
<keyword evidence="2" id="KW-1185">Reference proteome</keyword>
<evidence type="ECO:0000313" key="2">
    <source>
        <dbReference type="Proteomes" id="UP000229897"/>
    </source>
</evidence>
<accession>A0A2D2DTK4</accession>
<name>A0A2D2DTK4_9BURK</name>
<reference evidence="1" key="1">
    <citation type="submission" date="2017-10" db="EMBL/GenBank/DDBJ databases">
        <title>Massilia psychrophilum sp. nov., a novel purple-pigmented bacterium isolated from Tianshan glacier, Xinjiang Municipality, China.</title>
        <authorList>
            <person name="Wang H."/>
        </authorList>
    </citation>
    <scope>NUCLEOTIDE SEQUENCE [LARGE SCALE GENOMIC DNA]</scope>
    <source>
        <strain evidence="1">B2</strain>
    </source>
</reference>
<dbReference type="OrthoDB" id="8785393at2"/>
<dbReference type="AlphaFoldDB" id="A0A2D2DTK4"/>
<proteinExistence type="predicted"/>